<feature type="transmembrane region" description="Helical" evidence="1">
    <location>
        <begin position="214"/>
        <end position="235"/>
    </location>
</feature>
<protein>
    <submittedName>
        <fullName evidence="2">Putative transmembrane protein OpgC</fullName>
    </submittedName>
</protein>
<proteinExistence type="predicted"/>
<evidence type="ECO:0000313" key="2">
    <source>
        <dbReference type="EMBL" id="ENN90018.1"/>
    </source>
</evidence>
<keyword evidence="1 2" id="KW-0812">Transmembrane</keyword>
<feature type="transmembrane region" description="Helical" evidence="1">
    <location>
        <begin position="67"/>
        <end position="90"/>
    </location>
</feature>
<feature type="transmembrane region" description="Helical" evidence="1">
    <location>
        <begin position="247"/>
        <end position="268"/>
    </location>
</feature>
<evidence type="ECO:0000256" key="1">
    <source>
        <dbReference type="SAM" id="Phobius"/>
    </source>
</evidence>
<keyword evidence="1" id="KW-0472">Membrane</keyword>
<feature type="transmembrane region" description="Helical" evidence="1">
    <location>
        <begin position="288"/>
        <end position="308"/>
    </location>
</feature>
<dbReference type="PIRSF" id="PIRSF028704">
    <property type="entry name" value="UPC028704"/>
    <property type="match status" value="1"/>
</dbReference>
<sequence>MAHHNISPHDTFFLNCDRHTSPLSHRDTRIDVLRALALLTIFINHIPGTFYEHLTLKNFGFSDSAEIFVLLSGVSLGLSFHTQALTSCFTSYMRKLWKRAFVLYKAHLFTTFITLALFLGASVLWHSEQLSSMNNVGIFLTQPFITFLSTLSLGHQLGYNNILSLYIVCMLFAPFALYLTDKYKVFLLFISLTIYLICGFYSIAPLSYPLQGQWFLNPLSWQFLFIIGLTSAIHLKQGGKIVFRPLIVIFSASYLVFALLWVRLEWWGSFGSSNWSSPLMNFNKTFLSLPRLVHILALASLILCLPCLHERLHLSTKHPLTILGKHSLPVFITGTIFAMCSQIFKTLTTSTFFFDTFLIISGIAIQFAVAYYYESQKTHRLAPSKNKTNL</sequence>
<feature type="transmembrane region" description="Helical" evidence="1">
    <location>
        <begin position="102"/>
        <end position="125"/>
    </location>
</feature>
<evidence type="ECO:0000313" key="3">
    <source>
        <dbReference type="Proteomes" id="UP000014026"/>
    </source>
</evidence>
<organism evidence="2 3">
    <name type="scientific">Bartonella bovis m02</name>
    <dbReference type="NCBI Taxonomy" id="1094492"/>
    <lineage>
        <taxon>Bacteria</taxon>
        <taxon>Pseudomonadati</taxon>
        <taxon>Pseudomonadota</taxon>
        <taxon>Alphaproteobacteria</taxon>
        <taxon>Hyphomicrobiales</taxon>
        <taxon>Bartonellaceae</taxon>
        <taxon>Bartonella</taxon>
    </lineage>
</organism>
<dbReference type="HOGENOM" id="CLU_041000_2_0_5"/>
<feature type="transmembrane region" description="Helical" evidence="1">
    <location>
        <begin position="328"/>
        <end position="344"/>
    </location>
</feature>
<keyword evidence="1" id="KW-1133">Transmembrane helix</keyword>
<dbReference type="InterPro" id="IPR014550">
    <property type="entry name" value="UCP028704_OpgC"/>
</dbReference>
<name>N6UIF7_9HYPH</name>
<dbReference type="PANTHER" id="PTHR38592">
    <property type="entry name" value="BLL4819 PROTEIN"/>
    <property type="match status" value="1"/>
</dbReference>
<dbReference type="Proteomes" id="UP000014026">
    <property type="component" value="Unassembled WGS sequence"/>
</dbReference>
<accession>N6UIF7</accession>
<dbReference type="PANTHER" id="PTHR38592:SF3">
    <property type="entry name" value="BLL4819 PROTEIN"/>
    <property type="match status" value="1"/>
</dbReference>
<dbReference type="Pfam" id="PF10129">
    <property type="entry name" value="OpgC_C"/>
    <property type="match status" value="1"/>
</dbReference>
<feature type="transmembrane region" description="Helical" evidence="1">
    <location>
        <begin position="157"/>
        <end position="179"/>
    </location>
</feature>
<dbReference type="RefSeq" id="WP_010702962.1">
    <property type="nucleotide sequence ID" value="NZ_KB915626.1"/>
</dbReference>
<dbReference type="PATRIC" id="fig|1094492.3.peg.1325"/>
<dbReference type="AlphaFoldDB" id="N6UIF7"/>
<feature type="transmembrane region" description="Helical" evidence="1">
    <location>
        <begin position="350"/>
        <end position="373"/>
    </location>
</feature>
<reference evidence="2 3" key="1">
    <citation type="journal article" date="2013" name="PLoS Genet.">
        <title>A gene transfer agent and a dynamic repertoire of secretion systems hold the keys to the explosive radiation of the emerging pathogen Bartonella.</title>
        <authorList>
            <person name="Guy L."/>
            <person name="Nystedt B."/>
            <person name="Toft C."/>
            <person name="Zaremba-Niedzwiedzka K."/>
            <person name="Berglund E.C."/>
            <person name="Granberg F."/>
            <person name="Naslund K."/>
            <person name="Eriksson A.S."/>
            <person name="Andersson S.G."/>
        </authorList>
    </citation>
    <scope>NUCLEOTIDE SEQUENCE [LARGE SCALE GENOMIC DNA]</scope>
    <source>
        <strain evidence="3">m02</strain>
    </source>
</reference>
<dbReference type="STRING" id="1094492.m02_12180"/>
<feature type="transmembrane region" description="Helical" evidence="1">
    <location>
        <begin position="186"/>
        <end position="208"/>
    </location>
</feature>
<feature type="transmembrane region" description="Helical" evidence="1">
    <location>
        <begin position="32"/>
        <end position="51"/>
    </location>
</feature>
<dbReference type="EMBL" id="AGWB01000036">
    <property type="protein sequence ID" value="ENN90018.1"/>
    <property type="molecule type" value="Genomic_DNA"/>
</dbReference>
<gene>
    <name evidence="2" type="primary">opgC</name>
    <name evidence="2" type="ORF">m02_12180</name>
</gene>
<comment type="caution">
    <text evidence="2">The sequence shown here is derived from an EMBL/GenBank/DDBJ whole genome shotgun (WGS) entry which is preliminary data.</text>
</comment>